<dbReference type="Proteomes" id="UP001500151">
    <property type="component" value="Unassembled WGS sequence"/>
</dbReference>
<keyword evidence="3" id="KW-1185">Reference proteome</keyword>
<reference evidence="3" key="1">
    <citation type="journal article" date="2019" name="Int. J. Syst. Evol. Microbiol.">
        <title>The Global Catalogue of Microorganisms (GCM) 10K type strain sequencing project: providing services to taxonomists for standard genome sequencing and annotation.</title>
        <authorList>
            <consortium name="The Broad Institute Genomics Platform"/>
            <consortium name="The Broad Institute Genome Sequencing Center for Infectious Disease"/>
            <person name="Wu L."/>
            <person name="Ma J."/>
        </authorList>
    </citation>
    <scope>NUCLEOTIDE SEQUENCE [LARGE SCALE GENOMIC DNA]</scope>
    <source>
        <strain evidence="3">JCM 4524</strain>
    </source>
</reference>
<feature type="compositionally biased region" description="Basic and acidic residues" evidence="1">
    <location>
        <begin position="1"/>
        <end position="10"/>
    </location>
</feature>
<gene>
    <name evidence="2" type="ORF">GCM10010307_60270</name>
</gene>
<name>A0ABP6DVQ0_9ACTN</name>
<protein>
    <submittedName>
        <fullName evidence="2">Uncharacterized protein</fullName>
    </submittedName>
</protein>
<feature type="region of interest" description="Disordered" evidence="1">
    <location>
        <begin position="1"/>
        <end position="24"/>
    </location>
</feature>
<accession>A0ABP6DVQ0</accession>
<sequence length="57" mass="6069">MAPATKDAEGKVSATHGKTTLAFFPGDNKGHVLYHGDEATADDYIKDLPKLIKGQTP</sequence>
<evidence type="ECO:0000313" key="2">
    <source>
        <dbReference type="EMBL" id="GAA2650821.1"/>
    </source>
</evidence>
<dbReference type="EMBL" id="BAAASJ010000097">
    <property type="protein sequence ID" value="GAA2650821.1"/>
    <property type="molecule type" value="Genomic_DNA"/>
</dbReference>
<evidence type="ECO:0000256" key="1">
    <source>
        <dbReference type="SAM" id="MobiDB-lite"/>
    </source>
</evidence>
<comment type="caution">
    <text evidence="2">The sequence shown here is derived from an EMBL/GenBank/DDBJ whole genome shotgun (WGS) entry which is preliminary data.</text>
</comment>
<proteinExistence type="predicted"/>
<organism evidence="2 3">
    <name type="scientific">Streptomyces vastus</name>
    <dbReference type="NCBI Taxonomy" id="285451"/>
    <lineage>
        <taxon>Bacteria</taxon>
        <taxon>Bacillati</taxon>
        <taxon>Actinomycetota</taxon>
        <taxon>Actinomycetes</taxon>
        <taxon>Kitasatosporales</taxon>
        <taxon>Streptomycetaceae</taxon>
        <taxon>Streptomyces</taxon>
    </lineage>
</organism>
<evidence type="ECO:0000313" key="3">
    <source>
        <dbReference type="Proteomes" id="UP001500151"/>
    </source>
</evidence>